<organism evidence="1 2">
    <name type="scientific">Dendroctonus ponderosae</name>
    <name type="common">Mountain pine beetle</name>
    <dbReference type="NCBI Taxonomy" id="77166"/>
    <lineage>
        <taxon>Eukaryota</taxon>
        <taxon>Metazoa</taxon>
        <taxon>Ecdysozoa</taxon>
        <taxon>Arthropoda</taxon>
        <taxon>Hexapoda</taxon>
        <taxon>Insecta</taxon>
        <taxon>Pterygota</taxon>
        <taxon>Neoptera</taxon>
        <taxon>Endopterygota</taxon>
        <taxon>Coleoptera</taxon>
        <taxon>Polyphaga</taxon>
        <taxon>Cucujiformia</taxon>
        <taxon>Curculionidae</taxon>
        <taxon>Scolytinae</taxon>
        <taxon>Dendroctonus</taxon>
    </lineage>
</organism>
<sequence length="78" mass="8806">KLNYLDLSYNRLAQIDVGTFKGLPRLLYLDLSHNSQLTLEPNGGSFKGLEYSLLHLKIDNVSLSINRYWFLASSGSES</sequence>
<dbReference type="AlphaFoldDB" id="U4UU69"/>
<feature type="non-terminal residue" evidence="1">
    <location>
        <position position="1"/>
    </location>
</feature>
<evidence type="ECO:0000313" key="1">
    <source>
        <dbReference type="EMBL" id="ERL93700.1"/>
    </source>
</evidence>
<dbReference type="EMBL" id="KB632368">
    <property type="protein sequence ID" value="ERL93700.1"/>
    <property type="molecule type" value="Genomic_DNA"/>
</dbReference>
<dbReference type="InterPro" id="IPR032675">
    <property type="entry name" value="LRR_dom_sf"/>
</dbReference>
<evidence type="ECO:0000313" key="2">
    <source>
        <dbReference type="Proteomes" id="UP000030742"/>
    </source>
</evidence>
<proteinExistence type="predicted"/>
<dbReference type="SUPFAM" id="SSF52058">
    <property type="entry name" value="L domain-like"/>
    <property type="match status" value="1"/>
</dbReference>
<dbReference type="Proteomes" id="UP000030742">
    <property type="component" value="Unassembled WGS sequence"/>
</dbReference>
<dbReference type="Gene3D" id="3.80.10.10">
    <property type="entry name" value="Ribonuclease Inhibitor"/>
    <property type="match status" value="1"/>
</dbReference>
<gene>
    <name evidence="1" type="ORF">D910_10987</name>
</gene>
<dbReference type="PRINTS" id="PR00019">
    <property type="entry name" value="LEURICHRPT"/>
</dbReference>
<accession>U4UU69</accession>
<dbReference type="STRING" id="77166.U4UU69"/>
<reference evidence="1 2" key="1">
    <citation type="journal article" date="2013" name="Genome Biol.">
        <title>Draft genome of the mountain pine beetle, Dendroctonus ponderosae Hopkins, a major forest pest.</title>
        <authorList>
            <person name="Keeling C.I."/>
            <person name="Yuen M.M."/>
            <person name="Liao N.Y."/>
            <person name="Docking T.R."/>
            <person name="Chan S.K."/>
            <person name="Taylor G.A."/>
            <person name="Palmquist D.L."/>
            <person name="Jackman S.D."/>
            <person name="Nguyen A."/>
            <person name="Li M."/>
            <person name="Henderson H."/>
            <person name="Janes J.K."/>
            <person name="Zhao Y."/>
            <person name="Pandoh P."/>
            <person name="Moore R."/>
            <person name="Sperling F.A."/>
            <person name="Huber D.P."/>
            <person name="Birol I."/>
            <person name="Jones S.J."/>
            <person name="Bohlmann J."/>
        </authorList>
    </citation>
    <scope>NUCLEOTIDE SEQUENCE</scope>
</reference>
<protein>
    <submittedName>
        <fullName evidence="1">Uncharacterized protein</fullName>
    </submittedName>
</protein>
<dbReference type="Pfam" id="PF13855">
    <property type="entry name" value="LRR_8"/>
    <property type="match status" value="1"/>
</dbReference>
<name>U4UU69_DENPD</name>
<dbReference type="InterPro" id="IPR001611">
    <property type="entry name" value="Leu-rich_rpt"/>
</dbReference>
<dbReference type="OrthoDB" id="1111193at2759"/>